<evidence type="ECO:0000256" key="7">
    <source>
        <dbReference type="SAM" id="MobiDB-lite"/>
    </source>
</evidence>
<accession>A0A7G9IR89</accession>
<keyword evidence="1" id="KW-0696">RNA-directed RNA polymerase</keyword>
<dbReference type="GO" id="GO:0003968">
    <property type="term" value="F:RNA-directed RNA polymerase activity"/>
    <property type="evidence" value="ECO:0007669"/>
    <property type="project" value="UniProtKB-KW"/>
</dbReference>
<feature type="compositionally biased region" description="Basic and acidic residues" evidence="7">
    <location>
        <begin position="185"/>
        <end position="199"/>
    </location>
</feature>
<dbReference type="SUPFAM" id="SSF56672">
    <property type="entry name" value="DNA/RNA polymerases"/>
    <property type="match status" value="1"/>
</dbReference>
<sequence>MPNLRHAPGPYADLLPATESLRWPAGTTESLLESFRVHTFRRENAHEGSYSQWDCDLGKPAVCQEDRKCRHSEPGAEEEVCVVCNGLYEGRWKSRVRYSRRNPVRYAAPSLDVYGPAFDRALRSLNKAGATGLGAFQSYPTIGEALGHDGISFSRERIELLRVIVRERLECLSRAEDPPQEQEEAQSKGRAKEEARQSGPKDVKLIIKDELHKLQKIEQGRERLIFILSLEDQMVDRMLFQTWVEEKPDEVTSKVGWSPLPAGYRAIERDFPGGGLATDCSAFDWTLPGWLAREIVALKISQTCAASDEWRRAVWRRAAEVIGPKCVVRLPNGERFRQTNWGLMKSGWFLTIAVNGACQALLVSAAEVYLGLPERKAWAMGDDLLIGAPPDCEAFVGLMDFMGVVVKQFSVCSEFAGFDFSKPGAPTPLYATKHLERLRWVPEDMLETYAMAYGLYYALANETASPKIRLIKQFVDRHSPWPPWLYHQWALGLDTSGGPAARLPDTLKEAVRWL</sequence>
<dbReference type="EMBL" id="MN714677">
    <property type="protein sequence ID" value="QNM37821.1"/>
    <property type="molecule type" value="Genomic_RNA"/>
</dbReference>
<evidence type="ECO:0000259" key="8">
    <source>
        <dbReference type="Pfam" id="PF00680"/>
    </source>
</evidence>
<dbReference type="GO" id="GO:0000166">
    <property type="term" value="F:nucleotide binding"/>
    <property type="evidence" value="ECO:0007669"/>
    <property type="project" value="UniProtKB-KW"/>
</dbReference>
<evidence type="ECO:0000256" key="5">
    <source>
        <dbReference type="ARBA" id="ARBA00022953"/>
    </source>
</evidence>
<dbReference type="InterPro" id="IPR001205">
    <property type="entry name" value="RNA-dir_pol_C"/>
</dbReference>
<dbReference type="PRINTS" id="PR00914">
    <property type="entry name" value="LVIRUSRNAPOL"/>
</dbReference>
<keyword evidence="5" id="KW-0693">Viral RNA replication</keyword>
<dbReference type="GO" id="GO:0003723">
    <property type="term" value="F:RNA binding"/>
    <property type="evidence" value="ECO:0007669"/>
    <property type="project" value="InterPro"/>
</dbReference>
<evidence type="ECO:0000256" key="3">
    <source>
        <dbReference type="ARBA" id="ARBA00022695"/>
    </source>
</evidence>
<evidence type="ECO:0000256" key="1">
    <source>
        <dbReference type="ARBA" id="ARBA00022484"/>
    </source>
</evidence>
<dbReference type="Pfam" id="PF00680">
    <property type="entry name" value="RdRP_1"/>
    <property type="match status" value="1"/>
</dbReference>
<organism evidence="9">
    <name type="scientific">Thrips tabaci associated luteo-like virus 1</name>
    <dbReference type="NCBI Taxonomy" id="2767218"/>
    <lineage>
        <taxon>Viruses</taxon>
        <taxon>Riboviria</taxon>
        <taxon>Orthornavirae</taxon>
        <taxon>Kitrinoviricota</taxon>
        <taxon>Tolucaviricetes</taxon>
        <taxon>Tolivirales</taxon>
    </lineage>
</organism>
<evidence type="ECO:0000256" key="2">
    <source>
        <dbReference type="ARBA" id="ARBA00022679"/>
    </source>
</evidence>
<feature type="domain" description="RNA-directed RNA polymerase C-terminal" evidence="8">
    <location>
        <begin position="203"/>
        <end position="392"/>
    </location>
</feature>
<reference evidence="9" key="1">
    <citation type="submission" date="2019-11" db="EMBL/GenBank/DDBJ databases">
        <title>Complexity of the virome associated to tospovirus-transmitting thrips species.</title>
        <authorList>
            <person name="Chiapello M."/>
            <person name="Bosco L."/>
            <person name="Ciuffo M."/>
            <person name="Ottati S."/>
            <person name="Vallino M."/>
            <person name="Salem N."/>
            <person name="Rosa C."/>
            <person name="Tavella L."/>
            <person name="Turina M."/>
        </authorList>
    </citation>
    <scope>NUCLEOTIDE SEQUENCE</scope>
    <source>
        <strain evidence="9">ThassRNAV14</strain>
    </source>
</reference>
<dbReference type="InterPro" id="IPR043502">
    <property type="entry name" value="DNA/RNA_pol_sf"/>
</dbReference>
<keyword evidence="3" id="KW-0548">Nucleotidyltransferase</keyword>
<comment type="catalytic activity">
    <reaction evidence="6">
        <text>RNA(n) + a ribonucleoside 5'-triphosphate = RNA(n+1) + diphosphate</text>
        <dbReference type="Rhea" id="RHEA:21248"/>
        <dbReference type="Rhea" id="RHEA-COMP:14527"/>
        <dbReference type="Rhea" id="RHEA-COMP:17342"/>
        <dbReference type="ChEBI" id="CHEBI:33019"/>
        <dbReference type="ChEBI" id="CHEBI:61557"/>
        <dbReference type="ChEBI" id="CHEBI:140395"/>
        <dbReference type="EC" id="2.7.7.48"/>
    </reaction>
</comment>
<dbReference type="GO" id="GO:0006351">
    <property type="term" value="P:DNA-templated transcription"/>
    <property type="evidence" value="ECO:0007669"/>
    <property type="project" value="InterPro"/>
</dbReference>
<feature type="region of interest" description="Disordered" evidence="7">
    <location>
        <begin position="175"/>
        <end position="199"/>
    </location>
</feature>
<protein>
    <recommendedName>
        <fullName evidence="8">RNA-directed RNA polymerase C-terminal domain-containing protein</fullName>
    </recommendedName>
</protein>
<evidence type="ECO:0000256" key="6">
    <source>
        <dbReference type="ARBA" id="ARBA00048744"/>
    </source>
</evidence>
<proteinExistence type="predicted"/>
<evidence type="ECO:0000313" key="9">
    <source>
        <dbReference type="EMBL" id="QNM37821.1"/>
    </source>
</evidence>
<evidence type="ECO:0000256" key="4">
    <source>
        <dbReference type="ARBA" id="ARBA00022741"/>
    </source>
</evidence>
<keyword evidence="2" id="KW-0808">Transferase</keyword>
<keyword evidence="4" id="KW-0547">Nucleotide-binding</keyword>
<dbReference type="InterPro" id="IPR001795">
    <property type="entry name" value="RNA-dir_pol_luteovirus"/>
</dbReference>
<name>A0A7G9IR89_9LUTE</name>